<feature type="transmembrane region" description="Helical" evidence="1">
    <location>
        <begin position="75"/>
        <end position="92"/>
    </location>
</feature>
<dbReference type="SUPFAM" id="SSF103481">
    <property type="entry name" value="Multidrug resistance efflux transporter EmrE"/>
    <property type="match status" value="1"/>
</dbReference>
<evidence type="ECO:0000313" key="4">
    <source>
        <dbReference type="Proteomes" id="UP000695802"/>
    </source>
</evidence>
<feature type="transmembrane region" description="Helical" evidence="1">
    <location>
        <begin position="44"/>
        <end position="63"/>
    </location>
</feature>
<proteinExistence type="predicted"/>
<sequence>MIFLLVFFLVGLGACGTILLKVGAERVVYSDGMVILLATALKNPSLVAGMIMQMIPLVSWVVLLKFMPLTKLQPMIALTYVVTPVMAVLFLGEHIGPLRASGIALIVLGVVLVSAS</sequence>
<dbReference type="Gene3D" id="1.10.3730.20">
    <property type="match status" value="1"/>
</dbReference>
<gene>
    <name evidence="3" type="ORF">JR064_14190</name>
</gene>
<protein>
    <submittedName>
        <fullName evidence="3">EamA family transporter</fullName>
    </submittedName>
</protein>
<dbReference type="Pfam" id="PF00892">
    <property type="entry name" value="EamA"/>
    <property type="match status" value="1"/>
</dbReference>
<keyword evidence="4" id="KW-1185">Reference proteome</keyword>
<dbReference type="RefSeq" id="WP_206230146.1">
    <property type="nucleotide sequence ID" value="NZ_JAFIWB010000016.1"/>
</dbReference>
<dbReference type="Proteomes" id="UP000695802">
    <property type="component" value="Unassembled WGS sequence"/>
</dbReference>
<evidence type="ECO:0000313" key="3">
    <source>
        <dbReference type="EMBL" id="MBN6103312.1"/>
    </source>
</evidence>
<dbReference type="InterPro" id="IPR037185">
    <property type="entry name" value="EmrE-like"/>
</dbReference>
<keyword evidence="1" id="KW-0812">Transmembrane</keyword>
<evidence type="ECO:0000256" key="1">
    <source>
        <dbReference type="SAM" id="Phobius"/>
    </source>
</evidence>
<reference evidence="3 4" key="1">
    <citation type="submission" date="2021-02" db="EMBL/GenBank/DDBJ databases">
        <title>Taxonomically Unique Crown Gall-Associated Xanthomonas Stains Have Deficiency in Virulence Repertories.</title>
        <authorList>
            <person name="Mafakheri H."/>
            <person name="Taghavi S.M."/>
            <person name="Dimkic I."/>
            <person name="Nemanja K."/>
            <person name="Osdaghi E."/>
        </authorList>
    </citation>
    <scope>NUCLEOTIDE SEQUENCE [LARGE SCALE GENOMIC DNA]</scope>
    <source>
        <strain evidence="3 4">FX4</strain>
    </source>
</reference>
<dbReference type="EMBL" id="JAFIWB010000016">
    <property type="protein sequence ID" value="MBN6103312.1"/>
    <property type="molecule type" value="Genomic_DNA"/>
</dbReference>
<evidence type="ECO:0000259" key="2">
    <source>
        <dbReference type="Pfam" id="PF00892"/>
    </source>
</evidence>
<organism evidence="3 4">
    <name type="scientific">Xanthomonas bonasiae</name>
    <dbReference type="NCBI Taxonomy" id="2810351"/>
    <lineage>
        <taxon>Bacteria</taxon>
        <taxon>Pseudomonadati</taxon>
        <taxon>Pseudomonadota</taxon>
        <taxon>Gammaproteobacteria</taxon>
        <taxon>Lysobacterales</taxon>
        <taxon>Lysobacteraceae</taxon>
        <taxon>Xanthomonas</taxon>
    </lineage>
</organism>
<keyword evidence="1" id="KW-1133">Transmembrane helix</keyword>
<accession>A0ABS3B436</accession>
<dbReference type="InterPro" id="IPR000620">
    <property type="entry name" value="EamA_dom"/>
</dbReference>
<keyword evidence="1" id="KW-0472">Membrane</keyword>
<comment type="caution">
    <text evidence="3">The sequence shown here is derived from an EMBL/GenBank/DDBJ whole genome shotgun (WGS) entry which is preliminary data.</text>
</comment>
<name>A0ABS3B436_9XANT</name>
<feature type="domain" description="EamA" evidence="2">
    <location>
        <begin position="46"/>
        <end position="114"/>
    </location>
</feature>